<keyword evidence="5" id="KW-1133">Transmembrane helix</keyword>
<keyword evidence="7" id="KW-1185">Reference proteome</keyword>
<evidence type="ECO:0000256" key="1">
    <source>
        <dbReference type="ARBA" id="ARBA00022737"/>
    </source>
</evidence>
<feature type="domain" description="Disease resistance N-terminal" evidence="6">
    <location>
        <begin position="98"/>
        <end position="191"/>
    </location>
</feature>
<dbReference type="Pfam" id="PF18052">
    <property type="entry name" value="Rx_N"/>
    <property type="match status" value="1"/>
</dbReference>
<sequence length="494" mass="56960">MQWTIHFIKAFKHVTVFEEKTQKHHVNLSRRPISISILKSIYNTIYLAKLHCNLPLPSYPFVFVRIFKFQCKLHTTSLTLTYFLALVNMAASVVGGAFLSSFLNVLFDRLSDPEIINMMRGKKVDQKLLQKLKTILNVVEVVLNDAEKKQITDSAVKRWLEDLQDAVYDADDLLDEVATKAATQKDPPGCDKLKKIDDSFYKGDGTRQHQETPFRSLKYLSIKGMPCLEEWESYECDDDDDAPFPQLETLEIWDCPKLRGDLPTFLPSLKSLWISVCEQLGCYVPRAPIIRELRIYGTQEARLRDLPLSMLEELWVNGEQQVEYVFEAMTHTQPTSLIELRISECSSAISFPEDSLPPSLKELYIMDCKNVEFPMQHQQHHSLQGLEIDNSCDSLTSFAFPAFPNLNDLRIERCENLTSLELSESQSLQYLFISECPKLENIIRLPASARELYIWECPMLGEGIERKDPHIWPSISHIPEIYVDRKEIRNDSTS</sequence>
<evidence type="ECO:0000259" key="6">
    <source>
        <dbReference type="Pfam" id="PF18052"/>
    </source>
</evidence>
<dbReference type="RefSeq" id="XP_052113609.1">
    <property type="nucleotide sequence ID" value="XM_052257649.1"/>
</dbReference>
<dbReference type="Gene3D" id="1.20.5.4130">
    <property type="match status" value="1"/>
</dbReference>
<keyword evidence="5" id="KW-0472">Membrane</keyword>
<dbReference type="PANTHER" id="PTHR36766:SF45">
    <property type="entry name" value="NB-ARC DOMAIN-CONTAINING PROTEIN"/>
    <property type="match status" value="1"/>
</dbReference>
<organism evidence="7 8">
    <name type="scientific">Arachis duranensis</name>
    <name type="common">Wild peanut</name>
    <dbReference type="NCBI Taxonomy" id="130453"/>
    <lineage>
        <taxon>Eukaryota</taxon>
        <taxon>Viridiplantae</taxon>
        <taxon>Streptophyta</taxon>
        <taxon>Embryophyta</taxon>
        <taxon>Tracheophyta</taxon>
        <taxon>Spermatophyta</taxon>
        <taxon>Magnoliopsida</taxon>
        <taxon>eudicotyledons</taxon>
        <taxon>Gunneridae</taxon>
        <taxon>Pentapetalae</taxon>
        <taxon>rosids</taxon>
        <taxon>fabids</taxon>
        <taxon>Fabales</taxon>
        <taxon>Fabaceae</taxon>
        <taxon>Papilionoideae</taxon>
        <taxon>50 kb inversion clade</taxon>
        <taxon>dalbergioids sensu lato</taxon>
        <taxon>Dalbergieae</taxon>
        <taxon>Pterocarpus clade</taxon>
        <taxon>Arachis</taxon>
    </lineage>
</organism>
<dbReference type="SUPFAM" id="SSF52058">
    <property type="entry name" value="L domain-like"/>
    <property type="match status" value="1"/>
</dbReference>
<dbReference type="Gene3D" id="3.80.10.10">
    <property type="entry name" value="Ribonuclease Inhibitor"/>
    <property type="match status" value="1"/>
</dbReference>
<keyword evidence="4" id="KW-0067">ATP-binding</keyword>
<name>A0A9C6TSB1_ARADU</name>
<dbReference type="GeneID" id="107475988"/>
<feature type="transmembrane region" description="Helical" evidence="5">
    <location>
        <begin position="82"/>
        <end position="107"/>
    </location>
</feature>
<dbReference type="GO" id="GO:0005524">
    <property type="term" value="F:ATP binding"/>
    <property type="evidence" value="ECO:0007669"/>
    <property type="project" value="UniProtKB-KW"/>
</dbReference>
<evidence type="ECO:0000256" key="5">
    <source>
        <dbReference type="SAM" id="Phobius"/>
    </source>
</evidence>
<dbReference type="PANTHER" id="PTHR36766">
    <property type="entry name" value="PLANT BROAD-SPECTRUM MILDEW RESISTANCE PROTEIN RPW8"/>
    <property type="match status" value="1"/>
</dbReference>
<evidence type="ECO:0000256" key="2">
    <source>
        <dbReference type="ARBA" id="ARBA00022741"/>
    </source>
</evidence>
<dbReference type="InterPro" id="IPR041118">
    <property type="entry name" value="Rx_N"/>
</dbReference>
<evidence type="ECO:0000256" key="3">
    <source>
        <dbReference type="ARBA" id="ARBA00022821"/>
    </source>
</evidence>
<dbReference type="AlphaFoldDB" id="A0A9C6TSB1"/>
<evidence type="ECO:0000313" key="8">
    <source>
        <dbReference type="RefSeq" id="XP_052113609.1"/>
    </source>
</evidence>
<reference evidence="7" key="1">
    <citation type="journal article" date="2016" name="Nat. Genet.">
        <title>The genome sequences of Arachis duranensis and Arachis ipaensis, the diploid ancestors of cultivated peanut.</title>
        <authorList>
            <person name="Bertioli D.J."/>
            <person name="Cannon S.B."/>
            <person name="Froenicke L."/>
            <person name="Huang G."/>
            <person name="Farmer A.D."/>
            <person name="Cannon E.K."/>
            <person name="Liu X."/>
            <person name="Gao D."/>
            <person name="Clevenger J."/>
            <person name="Dash S."/>
            <person name="Ren L."/>
            <person name="Moretzsohn M.C."/>
            <person name="Shirasawa K."/>
            <person name="Huang W."/>
            <person name="Vidigal B."/>
            <person name="Abernathy B."/>
            <person name="Chu Y."/>
            <person name="Niederhuth C.E."/>
            <person name="Umale P."/>
            <person name="Araujo A.C."/>
            <person name="Kozik A."/>
            <person name="Kim K.D."/>
            <person name="Burow M.D."/>
            <person name="Varshney R.K."/>
            <person name="Wang X."/>
            <person name="Zhang X."/>
            <person name="Barkley N."/>
            <person name="Guimaraes P.M."/>
            <person name="Isobe S."/>
            <person name="Guo B."/>
            <person name="Liao B."/>
            <person name="Stalker H.T."/>
            <person name="Schmitz R.J."/>
            <person name="Scheffler B.E."/>
            <person name="Leal-Bertioli S.C."/>
            <person name="Xun X."/>
            <person name="Jackson S.A."/>
            <person name="Michelmore R."/>
            <person name="Ozias-Akins P."/>
        </authorList>
    </citation>
    <scope>NUCLEOTIDE SEQUENCE [LARGE SCALE GENOMIC DNA]</scope>
    <source>
        <strain evidence="7">cv. V14167</strain>
    </source>
</reference>
<dbReference type="Proteomes" id="UP000515211">
    <property type="component" value="Chromosome 2"/>
</dbReference>
<proteinExistence type="predicted"/>
<evidence type="ECO:0000313" key="7">
    <source>
        <dbReference type="Proteomes" id="UP000515211"/>
    </source>
</evidence>
<evidence type="ECO:0000256" key="4">
    <source>
        <dbReference type="ARBA" id="ARBA00022840"/>
    </source>
</evidence>
<dbReference type="GO" id="GO:0006952">
    <property type="term" value="P:defense response"/>
    <property type="evidence" value="ECO:0007669"/>
    <property type="project" value="UniProtKB-KW"/>
</dbReference>
<protein>
    <submittedName>
        <fullName evidence="8">Disease resistance RPP13-like protein 1 isoform X2</fullName>
    </submittedName>
</protein>
<keyword evidence="3" id="KW-0611">Plant defense</keyword>
<reference evidence="8" key="2">
    <citation type="submission" date="2025-08" db="UniProtKB">
        <authorList>
            <consortium name="RefSeq"/>
        </authorList>
    </citation>
    <scope>IDENTIFICATION</scope>
    <source>
        <tissue evidence="8">Whole plant</tissue>
    </source>
</reference>
<accession>A0A9C6TSB1</accession>
<keyword evidence="5" id="KW-0812">Transmembrane</keyword>
<keyword evidence="1" id="KW-0677">Repeat</keyword>
<dbReference type="InterPro" id="IPR032675">
    <property type="entry name" value="LRR_dom_sf"/>
</dbReference>
<gene>
    <name evidence="8" type="primary">LOC107475988</name>
</gene>
<keyword evidence="2" id="KW-0547">Nucleotide-binding</keyword>